<gene>
    <name evidence="2" type="ORF">ALEPTO_LOCUS13653</name>
</gene>
<accession>A0A9N9J197</accession>
<feature type="coiled-coil region" evidence="1">
    <location>
        <begin position="1"/>
        <end position="83"/>
    </location>
</feature>
<comment type="caution">
    <text evidence="2">The sequence shown here is derived from an EMBL/GenBank/DDBJ whole genome shotgun (WGS) entry which is preliminary data.</text>
</comment>
<dbReference type="InterPro" id="IPR032675">
    <property type="entry name" value="LRR_dom_sf"/>
</dbReference>
<protein>
    <submittedName>
        <fullName evidence="2">5207_t:CDS:1</fullName>
    </submittedName>
</protein>
<feature type="non-terminal residue" evidence="2">
    <location>
        <position position="1"/>
    </location>
</feature>
<organism evidence="2 3">
    <name type="scientific">Ambispora leptoticha</name>
    <dbReference type="NCBI Taxonomy" id="144679"/>
    <lineage>
        <taxon>Eukaryota</taxon>
        <taxon>Fungi</taxon>
        <taxon>Fungi incertae sedis</taxon>
        <taxon>Mucoromycota</taxon>
        <taxon>Glomeromycotina</taxon>
        <taxon>Glomeromycetes</taxon>
        <taxon>Archaeosporales</taxon>
        <taxon>Ambisporaceae</taxon>
        <taxon>Ambispora</taxon>
    </lineage>
</organism>
<dbReference type="SUPFAM" id="SSF52075">
    <property type="entry name" value="Outer arm dynein light chain 1"/>
    <property type="match status" value="1"/>
</dbReference>
<proteinExistence type="predicted"/>
<dbReference type="EMBL" id="CAJVPS010045922">
    <property type="protein sequence ID" value="CAG8760282.1"/>
    <property type="molecule type" value="Genomic_DNA"/>
</dbReference>
<reference evidence="2" key="1">
    <citation type="submission" date="2021-06" db="EMBL/GenBank/DDBJ databases">
        <authorList>
            <person name="Kallberg Y."/>
            <person name="Tangrot J."/>
            <person name="Rosling A."/>
        </authorList>
    </citation>
    <scope>NUCLEOTIDE SEQUENCE</scope>
    <source>
        <strain evidence="2">FL130A</strain>
    </source>
</reference>
<dbReference type="AlphaFoldDB" id="A0A9N9J197"/>
<dbReference type="OrthoDB" id="2347550at2759"/>
<evidence type="ECO:0000313" key="3">
    <source>
        <dbReference type="Proteomes" id="UP000789508"/>
    </source>
</evidence>
<evidence type="ECO:0000313" key="2">
    <source>
        <dbReference type="EMBL" id="CAG8760282.1"/>
    </source>
</evidence>
<sequence>MANLEKDKGQLLEKIKQKETELTSLQSEKNLFMNEKAEIIKKLEEKIKELTKENEGLKEEVDKSKLEKEVVVETEKKEEVINEELKMEPETIKFLDENYPKEERGNVIKELDISAEDLKGHLDLREFVNLKELYCYNNQLTSLDVNVSHNPKLTDLYCDVELFIENKITGLEKASIVRFDCGSSYLLHE</sequence>
<keyword evidence="3" id="KW-1185">Reference proteome</keyword>
<name>A0A9N9J197_9GLOM</name>
<evidence type="ECO:0000256" key="1">
    <source>
        <dbReference type="SAM" id="Coils"/>
    </source>
</evidence>
<dbReference type="Proteomes" id="UP000789508">
    <property type="component" value="Unassembled WGS sequence"/>
</dbReference>
<dbReference type="Gene3D" id="3.80.10.10">
    <property type="entry name" value="Ribonuclease Inhibitor"/>
    <property type="match status" value="1"/>
</dbReference>
<keyword evidence="1" id="KW-0175">Coiled coil</keyword>